<dbReference type="Gene3D" id="3.20.20.120">
    <property type="entry name" value="Enolase-like C-terminal domain"/>
    <property type="match status" value="1"/>
</dbReference>
<keyword evidence="1" id="KW-0479">Metal-binding</keyword>
<dbReference type="OrthoDB" id="5241672at2"/>
<evidence type="ECO:0000313" key="4">
    <source>
        <dbReference type="Proteomes" id="UP000186004"/>
    </source>
</evidence>
<dbReference type="STRING" id="1198245.SAMN05444858_12145"/>
<dbReference type="AlphaFoldDB" id="A0A1N7E7Q9"/>
<dbReference type="InterPro" id="IPR029065">
    <property type="entry name" value="Enolase_C-like"/>
</dbReference>
<dbReference type="InterPro" id="IPR036849">
    <property type="entry name" value="Enolase-like_C_sf"/>
</dbReference>
<reference evidence="3 4" key="1">
    <citation type="submission" date="2017-01" db="EMBL/GenBank/DDBJ databases">
        <authorList>
            <person name="Mah S.A."/>
            <person name="Swanson W.J."/>
            <person name="Moy G.W."/>
            <person name="Vacquier V.D."/>
        </authorList>
    </citation>
    <scope>NUCLEOTIDE SEQUENCE [LARGE SCALE GENOMIC DNA]</scope>
    <source>
        <strain evidence="3 4">DSM 45758</strain>
    </source>
</reference>
<protein>
    <submittedName>
        <fullName evidence="3">Enolase C-terminal domain-like</fullName>
    </submittedName>
</protein>
<evidence type="ECO:0000313" key="3">
    <source>
        <dbReference type="EMBL" id="SIR84101.1"/>
    </source>
</evidence>
<dbReference type="PANTHER" id="PTHR48073">
    <property type="entry name" value="O-SUCCINYLBENZOATE SYNTHASE-RELATED"/>
    <property type="match status" value="1"/>
</dbReference>
<dbReference type="EMBL" id="FTNF01000021">
    <property type="protein sequence ID" value="SIR84101.1"/>
    <property type="molecule type" value="Genomic_DNA"/>
</dbReference>
<evidence type="ECO:0000256" key="1">
    <source>
        <dbReference type="ARBA" id="ARBA00022723"/>
    </source>
</evidence>
<dbReference type="Proteomes" id="UP000186004">
    <property type="component" value="Unassembled WGS sequence"/>
</dbReference>
<accession>A0A1N7E7Q9</accession>
<dbReference type="Pfam" id="PF13378">
    <property type="entry name" value="MR_MLE_C"/>
    <property type="match status" value="1"/>
</dbReference>
<dbReference type="PANTHER" id="PTHR48073:SF2">
    <property type="entry name" value="O-SUCCINYLBENZOATE SYNTHASE"/>
    <property type="match status" value="1"/>
</dbReference>
<dbReference type="RefSeq" id="WP_084753228.1">
    <property type="nucleotide sequence ID" value="NZ_FTNF01000021.1"/>
</dbReference>
<evidence type="ECO:0000259" key="2">
    <source>
        <dbReference type="Pfam" id="PF13378"/>
    </source>
</evidence>
<name>A0A1N7E7Q9_9ACTN</name>
<sequence>MADETVFGVADLVEVIRRRAADMVNVKLAKFGGLRPARTLLELAEAQQMGTMVGSMLETEIGTGAAASLVAAYGTSMVSDLDAVWWLERDAVTGGMRYEGATVVLPETAGLGVTSVVPLDE</sequence>
<dbReference type="SUPFAM" id="SSF51604">
    <property type="entry name" value="Enolase C-terminal domain-like"/>
    <property type="match status" value="1"/>
</dbReference>
<keyword evidence="4" id="KW-1185">Reference proteome</keyword>
<organism evidence="3 4">
    <name type="scientific">Micromonospora avicenniae</name>
    <dbReference type="NCBI Taxonomy" id="1198245"/>
    <lineage>
        <taxon>Bacteria</taxon>
        <taxon>Bacillati</taxon>
        <taxon>Actinomycetota</taxon>
        <taxon>Actinomycetes</taxon>
        <taxon>Micromonosporales</taxon>
        <taxon>Micromonosporaceae</taxon>
        <taxon>Micromonospora</taxon>
    </lineage>
</organism>
<feature type="domain" description="Enolase C-terminal" evidence="2">
    <location>
        <begin position="1"/>
        <end position="114"/>
    </location>
</feature>
<dbReference type="GO" id="GO:0046872">
    <property type="term" value="F:metal ion binding"/>
    <property type="evidence" value="ECO:0007669"/>
    <property type="project" value="UniProtKB-KW"/>
</dbReference>
<proteinExistence type="predicted"/>
<gene>
    <name evidence="3" type="ORF">SAMN05444858_12145</name>
</gene>